<dbReference type="EMBL" id="PYMJ01000010">
    <property type="protein sequence ID" value="PSU48383.1"/>
    <property type="molecule type" value="Genomic_DNA"/>
</dbReference>
<dbReference type="SUPFAM" id="SSF46785">
    <property type="entry name" value="Winged helix' DNA-binding domain"/>
    <property type="match status" value="1"/>
</dbReference>
<dbReference type="RefSeq" id="WP_107242984.1">
    <property type="nucleotide sequence ID" value="NZ_PYMJ01000010.1"/>
</dbReference>
<dbReference type="InterPro" id="IPR058163">
    <property type="entry name" value="LysR-type_TF_proteobact-type"/>
</dbReference>
<dbReference type="PANTHER" id="PTHR30537">
    <property type="entry name" value="HTH-TYPE TRANSCRIPTIONAL REGULATOR"/>
    <property type="match status" value="1"/>
</dbReference>
<comment type="similarity">
    <text evidence="1">Belongs to the LysR transcriptional regulatory family.</text>
</comment>
<keyword evidence="7" id="KW-1185">Reference proteome</keyword>
<proteinExistence type="inferred from homology"/>
<keyword evidence="4" id="KW-0804">Transcription</keyword>
<protein>
    <submittedName>
        <fullName evidence="6">LysR family transcriptional regulator</fullName>
    </submittedName>
</protein>
<dbReference type="OrthoDB" id="9786526at2"/>
<dbReference type="PANTHER" id="PTHR30537:SF1">
    <property type="entry name" value="HTH-TYPE TRANSCRIPTIONAL REGULATOR PGRR"/>
    <property type="match status" value="1"/>
</dbReference>
<dbReference type="Gene3D" id="1.10.10.10">
    <property type="entry name" value="Winged helix-like DNA-binding domain superfamily/Winged helix DNA-binding domain"/>
    <property type="match status" value="1"/>
</dbReference>
<dbReference type="FunFam" id="1.10.10.10:FF:000001">
    <property type="entry name" value="LysR family transcriptional regulator"/>
    <property type="match status" value="1"/>
</dbReference>
<dbReference type="Gene3D" id="3.40.190.290">
    <property type="match status" value="1"/>
</dbReference>
<dbReference type="InterPro" id="IPR036390">
    <property type="entry name" value="WH_DNA-bd_sf"/>
</dbReference>
<evidence type="ECO:0000256" key="2">
    <source>
        <dbReference type="ARBA" id="ARBA00023015"/>
    </source>
</evidence>
<keyword evidence="3" id="KW-0238">DNA-binding</keyword>
<keyword evidence="2" id="KW-0805">Transcription regulation</keyword>
<sequence>MRLPLATLEIFNAIASHKSLRGAAQDLGVKPSTVSHQLKKLEEQLGTALFIRTTRSISLTEAGRALVRRTGPAFEQLDEGLYSAKTAGHAERGSLKLAIPEFAYFLLVRNKLAGFQKRYPEIEVELSITDTLTDILDEGLHAGFRIGGLISEDMVAINLSAPLKTTVVASPEYLEKYGIPQEPSELLNHNCLRYRFPSSGQLAPWIFEGDDGAYPVKAHGNLITNSSTATIDQALQGLGLTFTFRDYCTDALASGALIEVLSDHLTTLPSMNMYFPKEYKSMLPLRLLIEHLKNDEPERKGV</sequence>
<dbReference type="SUPFAM" id="SSF53850">
    <property type="entry name" value="Periplasmic binding protein-like II"/>
    <property type="match status" value="1"/>
</dbReference>
<name>A0A2T3JHP8_9GAMM</name>
<accession>A0A2T3JHP8</accession>
<feature type="domain" description="HTH lysR-type" evidence="5">
    <location>
        <begin position="1"/>
        <end position="60"/>
    </location>
</feature>
<gene>
    <name evidence="6" type="ORF">C9J12_12275</name>
</gene>
<dbReference type="InterPro" id="IPR036388">
    <property type="entry name" value="WH-like_DNA-bd_sf"/>
</dbReference>
<dbReference type="PROSITE" id="PS50931">
    <property type="entry name" value="HTH_LYSR"/>
    <property type="match status" value="1"/>
</dbReference>
<organism evidence="6 7">
    <name type="scientific">Photobacterium frigidiphilum</name>
    <dbReference type="NCBI Taxonomy" id="264736"/>
    <lineage>
        <taxon>Bacteria</taxon>
        <taxon>Pseudomonadati</taxon>
        <taxon>Pseudomonadota</taxon>
        <taxon>Gammaproteobacteria</taxon>
        <taxon>Vibrionales</taxon>
        <taxon>Vibrionaceae</taxon>
        <taxon>Photobacterium</taxon>
    </lineage>
</organism>
<dbReference type="AlphaFoldDB" id="A0A2T3JHP8"/>
<evidence type="ECO:0000256" key="3">
    <source>
        <dbReference type="ARBA" id="ARBA00023125"/>
    </source>
</evidence>
<dbReference type="GO" id="GO:0043565">
    <property type="term" value="F:sequence-specific DNA binding"/>
    <property type="evidence" value="ECO:0007669"/>
    <property type="project" value="TreeGrafter"/>
</dbReference>
<evidence type="ECO:0000313" key="7">
    <source>
        <dbReference type="Proteomes" id="UP000240987"/>
    </source>
</evidence>
<dbReference type="Pfam" id="PF03466">
    <property type="entry name" value="LysR_substrate"/>
    <property type="match status" value="1"/>
</dbReference>
<comment type="caution">
    <text evidence="6">The sequence shown here is derived from an EMBL/GenBank/DDBJ whole genome shotgun (WGS) entry which is preliminary data.</text>
</comment>
<dbReference type="GO" id="GO:0003700">
    <property type="term" value="F:DNA-binding transcription factor activity"/>
    <property type="evidence" value="ECO:0007669"/>
    <property type="project" value="InterPro"/>
</dbReference>
<dbReference type="Pfam" id="PF00126">
    <property type="entry name" value="HTH_1"/>
    <property type="match status" value="1"/>
</dbReference>
<dbReference type="InterPro" id="IPR000847">
    <property type="entry name" value="LysR_HTH_N"/>
</dbReference>
<dbReference type="GO" id="GO:0006351">
    <property type="term" value="P:DNA-templated transcription"/>
    <property type="evidence" value="ECO:0007669"/>
    <property type="project" value="TreeGrafter"/>
</dbReference>
<evidence type="ECO:0000313" key="6">
    <source>
        <dbReference type="EMBL" id="PSU48383.1"/>
    </source>
</evidence>
<evidence type="ECO:0000259" key="5">
    <source>
        <dbReference type="PROSITE" id="PS50931"/>
    </source>
</evidence>
<evidence type="ECO:0000256" key="4">
    <source>
        <dbReference type="ARBA" id="ARBA00023163"/>
    </source>
</evidence>
<evidence type="ECO:0000256" key="1">
    <source>
        <dbReference type="ARBA" id="ARBA00009437"/>
    </source>
</evidence>
<dbReference type="Proteomes" id="UP000240987">
    <property type="component" value="Unassembled WGS sequence"/>
</dbReference>
<reference evidence="6 7" key="1">
    <citation type="submission" date="2018-01" db="EMBL/GenBank/DDBJ databases">
        <title>Whole genome sequencing of Histamine producing bacteria.</title>
        <authorList>
            <person name="Butler K."/>
        </authorList>
    </citation>
    <scope>NUCLEOTIDE SEQUENCE [LARGE SCALE GENOMIC DNA]</scope>
    <source>
        <strain evidence="6 7">JCM 12947</strain>
    </source>
</reference>
<dbReference type="InterPro" id="IPR005119">
    <property type="entry name" value="LysR_subst-bd"/>
</dbReference>